<sequence>MAMTLSCGWCDWSTAFPFSKGVTPSIVTRRMYTGGIMGGRVAKPSGVEVYVSIEGRVAAGEAGTYAGVCEITEEGEDRRWDDYMRGALGGESDVVQGWSSGSLAERTMYEDTVRVTGGDVDISFAGWFGEDVGRRSEGVGDETIIGRDYAFYCVGEFEEIVCIGTEYLCLRGSALPELDLAYAVPNSNSTQWKEGGFQPERLAAVGWSSFVPAEEAGAKNGKRVVEPKGMKGFLKEISESGRTFKGGRTFQSGNIVPMLVNVSIKWPEVMKDEHKCEVLQEKKVPTGANADPIWTLLRSLREQGENVVHITIRNESLTVESEQRYVPTKMSITSIKACEYIERGCHLFLAHVTEKKPKEKLLEDVPVIRDFPKVFPDELPGLPPLRQVEFRIDLLSAADLRTLLRIARVSISDRVSGVRARDDECVFLYYGAVLRQQKRMISDASRQLKTHRERISLLLMEWELVAFPLRL</sequence>
<name>A0ABQ5A2N1_9ASTR</name>
<gene>
    <name evidence="1" type="ORF">Tco_0802378</name>
</gene>
<accession>A0ABQ5A2N1</accession>
<proteinExistence type="predicted"/>
<dbReference type="Proteomes" id="UP001151760">
    <property type="component" value="Unassembled WGS sequence"/>
</dbReference>
<keyword evidence="2" id="KW-1185">Reference proteome</keyword>
<evidence type="ECO:0000313" key="1">
    <source>
        <dbReference type="EMBL" id="GJS95410.1"/>
    </source>
</evidence>
<evidence type="ECO:0000313" key="2">
    <source>
        <dbReference type="Proteomes" id="UP001151760"/>
    </source>
</evidence>
<reference evidence="1" key="2">
    <citation type="submission" date="2022-01" db="EMBL/GenBank/DDBJ databases">
        <authorList>
            <person name="Yamashiro T."/>
            <person name="Shiraishi A."/>
            <person name="Satake H."/>
            <person name="Nakayama K."/>
        </authorList>
    </citation>
    <scope>NUCLEOTIDE SEQUENCE</scope>
</reference>
<protein>
    <submittedName>
        <fullName evidence="1">Uncharacterized protein</fullName>
    </submittedName>
</protein>
<reference evidence="1" key="1">
    <citation type="journal article" date="2022" name="Int. J. Mol. Sci.">
        <title>Draft Genome of Tanacetum Coccineum: Genomic Comparison of Closely Related Tanacetum-Family Plants.</title>
        <authorList>
            <person name="Yamashiro T."/>
            <person name="Shiraishi A."/>
            <person name="Nakayama K."/>
            <person name="Satake H."/>
        </authorList>
    </citation>
    <scope>NUCLEOTIDE SEQUENCE</scope>
</reference>
<comment type="caution">
    <text evidence="1">The sequence shown here is derived from an EMBL/GenBank/DDBJ whole genome shotgun (WGS) entry which is preliminary data.</text>
</comment>
<organism evidence="1 2">
    <name type="scientific">Tanacetum coccineum</name>
    <dbReference type="NCBI Taxonomy" id="301880"/>
    <lineage>
        <taxon>Eukaryota</taxon>
        <taxon>Viridiplantae</taxon>
        <taxon>Streptophyta</taxon>
        <taxon>Embryophyta</taxon>
        <taxon>Tracheophyta</taxon>
        <taxon>Spermatophyta</taxon>
        <taxon>Magnoliopsida</taxon>
        <taxon>eudicotyledons</taxon>
        <taxon>Gunneridae</taxon>
        <taxon>Pentapetalae</taxon>
        <taxon>asterids</taxon>
        <taxon>campanulids</taxon>
        <taxon>Asterales</taxon>
        <taxon>Asteraceae</taxon>
        <taxon>Asteroideae</taxon>
        <taxon>Anthemideae</taxon>
        <taxon>Anthemidinae</taxon>
        <taxon>Tanacetum</taxon>
    </lineage>
</organism>
<dbReference type="EMBL" id="BQNB010011807">
    <property type="protein sequence ID" value="GJS95410.1"/>
    <property type="molecule type" value="Genomic_DNA"/>
</dbReference>